<reference evidence="2 3" key="1">
    <citation type="submission" date="2022-07" db="EMBL/GenBank/DDBJ databases">
        <title>Genome-wide signatures of adaptation to extreme environments.</title>
        <authorList>
            <person name="Cho C.H."/>
            <person name="Yoon H.S."/>
        </authorList>
    </citation>
    <scope>NUCLEOTIDE SEQUENCE [LARGE SCALE GENOMIC DNA]</scope>
    <source>
        <strain evidence="2 3">DBV 063 E5</strain>
    </source>
</reference>
<evidence type="ECO:0000313" key="3">
    <source>
        <dbReference type="Proteomes" id="UP001301350"/>
    </source>
</evidence>
<proteinExistence type="predicted"/>
<feature type="chain" id="PRO_5043440618" evidence="1">
    <location>
        <begin position="35"/>
        <end position="177"/>
    </location>
</feature>
<dbReference type="AlphaFoldDB" id="A0AAV9IWU5"/>
<evidence type="ECO:0000313" key="2">
    <source>
        <dbReference type="EMBL" id="KAK4536737.1"/>
    </source>
</evidence>
<dbReference type="Proteomes" id="UP001301350">
    <property type="component" value="Unassembled WGS sequence"/>
</dbReference>
<name>A0AAV9IWU5_CYACA</name>
<accession>A0AAV9IWU5</accession>
<organism evidence="2 3">
    <name type="scientific">Cyanidium caldarium</name>
    <name type="common">Red alga</name>
    <dbReference type="NCBI Taxonomy" id="2771"/>
    <lineage>
        <taxon>Eukaryota</taxon>
        <taxon>Rhodophyta</taxon>
        <taxon>Bangiophyceae</taxon>
        <taxon>Cyanidiales</taxon>
        <taxon>Cyanidiaceae</taxon>
        <taxon>Cyanidium</taxon>
    </lineage>
</organism>
<evidence type="ECO:0000256" key="1">
    <source>
        <dbReference type="SAM" id="SignalP"/>
    </source>
</evidence>
<gene>
    <name evidence="2" type="ORF">CDCA_CDCA09G2762</name>
</gene>
<protein>
    <submittedName>
        <fullName evidence="2">Uncharacterized protein</fullName>
    </submittedName>
</protein>
<feature type="signal peptide" evidence="1">
    <location>
        <begin position="1"/>
        <end position="34"/>
    </location>
</feature>
<comment type="caution">
    <text evidence="2">The sequence shown here is derived from an EMBL/GenBank/DDBJ whole genome shotgun (WGS) entry which is preliminary data.</text>
</comment>
<sequence>MLTRVHNHASAARFLLALWLCVTLLTAPWISALALPTPNYVKSVVVWNSGRGSASTSVSFSSSAVCSSSSSVDCPRPSSGLKMSSDISSGLAATFGDVFSGLGSSSTSVLPVTSIKVDRHTVTLSSVSALRSAGVVSVLYVGIGRLVPGTHLVARVGTLYLSTGTPTSVGSSLGASS</sequence>
<keyword evidence="1" id="KW-0732">Signal</keyword>
<keyword evidence="3" id="KW-1185">Reference proteome</keyword>
<dbReference type="EMBL" id="JANCYW010000009">
    <property type="protein sequence ID" value="KAK4536737.1"/>
    <property type="molecule type" value="Genomic_DNA"/>
</dbReference>